<organism evidence="1">
    <name type="scientific">marine sediment metagenome</name>
    <dbReference type="NCBI Taxonomy" id="412755"/>
    <lineage>
        <taxon>unclassified sequences</taxon>
        <taxon>metagenomes</taxon>
        <taxon>ecological metagenomes</taxon>
    </lineage>
</organism>
<dbReference type="AlphaFoldDB" id="A0A0F9LJV8"/>
<feature type="non-terminal residue" evidence="1">
    <location>
        <position position="1"/>
    </location>
</feature>
<gene>
    <name evidence="1" type="ORF">LCGC14_1500590</name>
</gene>
<dbReference type="EMBL" id="LAZR01010885">
    <property type="protein sequence ID" value="KKM64510.1"/>
    <property type="molecule type" value="Genomic_DNA"/>
</dbReference>
<protein>
    <submittedName>
        <fullName evidence="1">Uncharacterized protein</fullName>
    </submittedName>
</protein>
<evidence type="ECO:0000313" key="1">
    <source>
        <dbReference type="EMBL" id="KKM64510.1"/>
    </source>
</evidence>
<comment type="caution">
    <text evidence="1">The sequence shown here is derived from an EMBL/GenBank/DDBJ whole genome shotgun (WGS) entry which is preliminary data.</text>
</comment>
<proteinExistence type="predicted"/>
<name>A0A0F9LJV8_9ZZZZ</name>
<accession>A0A0F9LJV8</accession>
<reference evidence="1" key="1">
    <citation type="journal article" date="2015" name="Nature">
        <title>Complex archaea that bridge the gap between prokaryotes and eukaryotes.</title>
        <authorList>
            <person name="Spang A."/>
            <person name="Saw J.H."/>
            <person name="Jorgensen S.L."/>
            <person name="Zaremba-Niedzwiedzka K."/>
            <person name="Martijn J."/>
            <person name="Lind A.E."/>
            <person name="van Eijk R."/>
            <person name="Schleper C."/>
            <person name="Guy L."/>
            <person name="Ettema T.J."/>
        </authorList>
    </citation>
    <scope>NUCLEOTIDE SEQUENCE</scope>
</reference>
<sequence>VHPVGVTKPGGNDITVKNSMSGLPAGGGATVIDTNEAVNDDGWFPWGNWIKTDETGVTPGGHVEAEVNGRIIIPPLAMISIQVLSGVTGDKYNTGFHWFEVPQNELGLGT</sequence>